<dbReference type="SUPFAM" id="SSF51735">
    <property type="entry name" value="NAD(P)-binding Rossmann-fold domains"/>
    <property type="match status" value="1"/>
</dbReference>
<keyword evidence="4" id="KW-1185">Reference proteome</keyword>
<comment type="caution">
    <text evidence="3">The sequence shown here is derived from an EMBL/GenBank/DDBJ whole genome shotgun (WGS) entry which is preliminary data.</text>
</comment>
<dbReference type="PRINTS" id="PR00081">
    <property type="entry name" value="GDHRDH"/>
</dbReference>
<dbReference type="Pfam" id="PF00106">
    <property type="entry name" value="adh_short"/>
    <property type="match status" value="1"/>
</dbReference>
<protein>
    <submittedName>
        <fullName evidence="3">SDR family oxidoreductase</fullName>
        <ecNumber evidence="3">1.-.-.-</ecNumber>
    </submittedName>
</protein>
<dbReference type="EMBL" id="JBCHKQ010000001">
    <property type="protein sequence ID" value="MEM5947238.1"/>
    <property type="molecule type" value="Genomic_DNA"/>
</dbReference>
<evidence type="ECO:0000313" key="3">
    <source>
        <dbReference type="EMBL" id="MEM5947238.1"/>
    </source>
</evidence>
<dbReference type="InterPro" id="IPR051122">
    <property type="entry name" value="SDR_DHRS6-like"/>
</dbReference>
<dbReference type="Proteomes" id="UP001466331">
    <property type="component" value="Unassembled WGS sequence"/>
</dbReference>
<name>A0ABU9U998_9SPIR</name>
<evidence type="ECO:0000256" key="1">
    <source>
        <dbReference type="ARBA" id="ARBA00006484"/>
    </source>
</evidence>
<dbReference type="InterPro" id="IPR036291">
    <property type="entry name" value="NAD(P)-bd_dom_sf"/>
</dbReference>
<comment type="similarity">
    <text evidence="1">Belongs to the short-chain dehydrogenases/reductases (SDR) family.</text>
</comment>
<dbReference type="InterPro" id="IPR020904">
    <property type="entry name" value="Sc_DH/Rdtase_CS"/>
</dbReference>
<sequence>MSHNIKKKKAMIIGGSGGIGKHISLTLAKLGVNLIIHGGKDRDKLNTTLKECKKHTTEVSGFLAEISREKEFIERCVSFMPVDILIISAGPVLYKEIAETTEDEWDFIVKANFTLPSIIISKALKGMIENGYGRIILMGGNNTDHIRGYKRIAAYSAAKTALGVIAKSIANSYSKYNISCNILCPGVVLTEYQDKSSLPFSVKVENHFFTDGEDIAEIVADIVKKEKPVLNGAIISVDKGFRP</sequence>
<dbReference type="RefSeq" id="WP_420068688.1">
    <property type="nucleotide sequence ID" value="NZ_JBCHKQ010000001.1"/>
</dbReference>
<dbReference type="Gene3D" id="3.40.50.720">
    <property type="entry name" value="NAD(P)-binding Rossmann-like Domain"/>
    <property type="match status" value="1"/>
</dbReference>
<dbReference type="PANTHER" id="PTHR43477:SF1">
    <property type="entry name" value="DIHYDROANTICAPSIN 7-DEHYDROGENASE"/>
    <property type="match status" value="1"/>
</dbReference>
<gene>
    <name evidence="3" type="ORF">WKV44_01650</name>
</gene>
<reference evidence="3 4" key="1">
    <citation type="submission" date="2024-03" db="EMBL/GenBank/DDBJ databases">
        <title>Ignisphaera cupida sp. nov., a hyperthermophilic hydrolytic archaeon from a hot spring of Kamchatka, and proposal of Ignisphaeraceae fam. nov.</title>
        <authorList>
            <person name="Podosokorskaya O.A."/>
            <person name="Elcheninov A.G."/>
            <person name="Maltseva A.I."/>
            <person name="Zayulina K.S."/>
            <person name="Novikov A."/>
            <person name="Merkel A.Y."/>
        </authorList>
    </citation>
    <scope>NUCLEOTIDE SEQUENCE [LARGE SCALE GENOMIC DNA]</scope>
    <source>
        <strain evidence="3 4">38H-sp</strain>
    </source>
</reference>
<dbReference type="CDD" id="cd05233">
    <property type="entry name" value="SDR_c"/>
    <property type="match status" value="1"/>
</dbReference>
<dbReference type="EC" id="1.-.-.-" evidence="3"/>
<dbReference type="GO" id="GO:0016491">
    <property type="term" value="F:oxidoreductase activity"/>
    <property type="evidence" value="ECO:0007669"/>
    <property type="project" value="UniProtKB-KW"/>
</dbReference>
<dbReference type="PANTHER" id="PTHR43477">
    <property type="entry name" value="DIHYDROANTICAPSIN 7-DEHYDROGENASE"/>
    <property type="match status" value="1"/>
</dbReference>
<evidence type="ECO:0000313" key="4">
    <source>
        <dbReference type="Proteomes" id="UP001466331"/>
    </source>
</evidence>
<keyword evidence="2 3" id="KW-0560">Oxidoreductase</keyword>
<proteinExistence type="inferred from homology"/>
<organism evidence="3 4">
    <name type="scientific">Rarispira pelagica</name>
    <dbReference type="NCBI Taxonomy" id="3141764"/>
    <lineage>
        <taxon>Bacteria</taxon>
        <taxon>Pseudomonadati</taxon>
        <taxon>Spirochaetota</taxon>
        <taxon>Spirochaetia</taxon>
        <taxon>Winmispirales</taxon>
        <taxon>Winmispiraceae</taxon>
        <taxon>Rarispira</taxon>
    </lineage>
</organism>
<accession>A0ABU9U998</accession>
<dbReference type="InterPro" id="IPR002347">
    <property type="entry name" value="SDR_fam"/>
</dbReference>
<evidence type="ECO:0000256" key="2">
    <source>
        <dbReference type="ARBA" id="ARBA00023002"/>
    </source>
</evidence>
<dbReference type="PROSITE" id="PS00061">
    <property type="entry name" value="ADH_SHORT"/>
    <property type="match status" value="1"/>
</dbReference>